<dbReference type="SMART" id="SM00564">
    <property type="entry name" value="PQQ"/>
    <property type="match status" value="4"/>
</dbReference>
<dbReference type="GO" id="GO:0005216">
    <property type="term" value="F:monoatomic ion channel activity"/>
    <property type="evidence" value="ECO:0007669"/>
    <property type="project" value="InterPro"/>
</dbReference>
<dbReference type="InterPro" id="IPR018391">
    <property type="entry name" value="PQQ_b-propeller_rpt"/>
</dbReference>
<feature type="repeat" description="WD" evidence="7">
    <location>
        <begin position="477"/>
        <end position="511"/>
    </location>
</feature>
<feature type="repeat" description="WD" evidence="7">
    <location>
        <begin position="79"/>
        <end position="120"/>
    </location>
</feature>
<dbReference type="PRINTS" id="PR00320">
    <property type="entry name" value="GPROTEINBRPT"/>
</dbReference>
<dbReference type="InterPro" id="IPR019775">
    <property type="entry name" value="WD40_repeat_CS"/>
</dbReference>
<evidence type="ECO:0000259" key="10">
    <source>
        <dbReference type="Pfam" id="PF00520"/>
    </source>
</evidence>
<evidence type="ECO:0000313" key="11">
    <source>
        <dbReference type="EMBL" id="GMH58853.1"/>
    </source>
</evidence>
<dbReference type="PANTHER" id="PTHR22847:SF637">
    <property type="entry name" value="WD REPEAT DOMAIN 5B"/>
    <property type="match status" value="1"/>
</dbReference>
<feature type="repeat" description="WD" evidence="7">
    <location>
        <begin position="350"/>
        <end position="391"/>
    </location>
</feature>
<dbReference type="InterPro" id="IPR015943">
    <property type="entry name" value="WD40/YVTN_repeat-like_dom_sf"/>
</dbReference>
<evidence type="ECO:0000256" key="4">
    <source>
        <dbReference type="ARBA" id="ARBA00022737"/>
    </source>
</evidence>
<evidence type="ECO:0000256" key="6">
    <source>
        <dbReference type="ARBA" id="ARBA00023136"/>
    </source>
</evidence>
<dbReference type="SUPFAM" id="SSF63825">
    <property type="entry name" value="YWTD domain"/>
    <property type="match status" value="1"/>
</dbReference>
<dbReference type="SUPFAM" id="SSF50998">
    <property type="entry name" value="Quinoprotein alcohol dehydrogenase-like"/>
    <property type="match status" value="1"/>
</dbReference>
<feature type="domain" description="Ion transport" evidence="10">
    <location>
        <begin position="805"/>
        <end position="1039"/>
    </location>
</feature>
<feature type="transmembrane region" description="Helical" evidence="9">
    <location>
        <begin position="978"/>
        <end position="994"/>
    </location>
</feature>
<sequence length="1160" mass="128227">MPEAGEFKCCEAKGSFVLAGNTDGKIHSCNMVSNEVKIFEVCEAAIETMALGESVMYAGTSDGKVFAINLASGKVEATYPGHEKKVNGIAVSHNGKTLITTSEDGTALVWDLTSAGEATIRIWKGSKTTENATCWNVTKTLPTGALCLSESPCAKYLALGAPTEGKIRIWDVELGAEVRVINDIKADFRGMSYLAGEKIVTASEDGDIISFSGASKGKDSITFKGHLEGARSLSITPDGKTLVSGGLDNKVIVWNARTGELKLTLDGHTGWVYSVAVTKDGTSVISGSMDGTARIWKIKDGKGEEQKKVEFGDTVKSVAFQPNENSYFVGGENNLIKQYIMETGKEVKVFKGHTHWVNSIKVSSNGSRLVSASEDTSVIVWDIESGDKIRSLEGHSNAANTVDISPNNKMIVSGSDDNTTKLWSMDNGELLHTFEGHTLWSSSVAIHPSGELLATGSRDKTWKLWSLKTKKLLYTSRDKHSDYVSSVVFSPDGGSLISASNDKTINVEDLDPHINRLPKSLHECIFKSDCKLHANSPDDFDWSNSGTAAFLQNSPRTLIEPRLDDGSRQNLVHLAAYEGEAAFLSQVLIPEIDETAEQEKQQQLAFFALLAKDKNHKAPLTLALESNDGPAVRAILVCLQLLFAQKHAMPFSKKADQQEEHPTELFDMKDLCTALDKFPTFALDFVTNLSLVSSGDSRVLKGVEKCELGHTNRRVTGSAQRVPHNYWAEKLKDNKIDGDLGSPVTALFVPLPSAATADSLFFEAVVNAAKRTGKLKVFENEVLQAIVDHKWGSYAHRWFYWHVMLDFTLVATLTLDAMIYRTLTYDPPGSLLLKALGRVPMFLTILLWAFFTRLEFKQMKKARSFWAHITEFWNTVDAISLVSICAAYVCKVIEWCTGATSLYWSTSFMAIALPATYLNILYYMQGFDGHGPLVRIIIGCVKGVRAPGIIFTICIAGFAASFFILFEGRGESTHATPSTSFLFTYTVMLGGFGVDDIHGSENTYVTATLLVMFTIFTYIVMLNVLISVLSDDFDRIQENGKAEFTFARAETILEFETMLNEDDRSNPELFPTWLQVLVPTLESDNADEFEWAGRVRELKNSVKQVQRKLEESEEARRAEAREIKRQNEERKAEATEMKRQNACLEKMLDQISRQLSVQER</sequence>
<feature type="region of interest" description="Disordered" evidence="8">
    <location>
        <begin position="1110"/>
        <end position="1138"/>
    </location>
</feature>
<keyword evidence="5 9" id="KW-1133">Transmembrane helix</keyword>
<comment type="subcellular location">
    <subcellularLocation>
        <location evidence="1">Membrane</location>
        <topology evidence="1">Multi-pass membrane protein</topology>
    </subcellularLocation>
</comment>
<evidence type="ECO:0000256" key="3">
    <source>
        <dbReference type="ARBA" id="ARBA00022692"/>
    </source>
</evidence>
<feature type="repeat" description="WD" evidence="7">
    <location>
        <begin position="392"/>
        <end position="433"/>
    </location>
</feature>
<protein>
    <recommendedName>
        <fullName evidence="10">Ion transport domain-containing protein</fullName>
    </recommendedName>
</protein>
<proteinExistence type="predicted"/>
<dbReference type="EMBL" id="BLQM01000067">
    <property type="protein sequence ID" value="GMH58853.1"/>
    <property type="molecule type" value="Genomic_DNA"/>
</dbReference>
<dbReference type="PROSITE" id="PS50294">
    <property type="entry name" value="WD_REPEATS_REGION"/>
    <property type="match status" value="7"/>
</dbReference>
<feature type="repeat" description="WD" evidence="7">
    <location>
        <begin position="223"/>
        <end position="264"/>
    </location>
</feature>
<evidence type="ECO:0000256" key="5">
    <source>
        <dbReference type="ARBA" id="ARBA00022989"/>
    </source>
</evidence>
<feature type="transmembrane region" description="Helical" evidence="9">
    <location>
        <begin position="831"/>
        <end position="852"/>
    </location>
</feature>
<name>A0A9W6ZXD2_9STRA</name>
<organism evidence="11 12">
    <name type="scientific">Triparma laevis f. inornata</name>
    <dbReference type="NCBI Taxonomy" id="1714386"/>
    <lineage>
        <taxon>Eukaryota</taxon>
        <taxon>Sar</taxon>
        <taxon>Stramenopiles</taxon>
        <taxon>Ochrophyta</taxon>
        <taxon>Bolidophyceae</taxon>
        <taxon>Parmales</taxon>
        <taxon>Triparmaceae</taxon>
        <taxon>Triparma</taxon>
    </lineage>
</organism>
<reference evidence="12" key="1">
    <citation type="journal article" date="2023" name="Commun. Biol.">
        <title>Genome analysis of Parmales, the sister group of diatoms, reveals the evolutionary specialization of diatoms from phago-mixotrophs to photoautotrophs.</title>
        <authorList>
            <person name="Ban H."/>
            <person name="Sato S."/>
            <person name="Yoshikawa S."/>
            <person name="Yamada K."/>
            <person name="Nakamura Y."/>
            <person name="Ichinomiya M."/>
            <person name="Sato N."/>
            <person name="Blanc-Mathieu R."/>
            <person name="Endo H."/>
            <person name="Kuwata A."/>
            <person name="Ogata H."/>
        </authorList>
    </citation>
    <scope>NUCLEOTIDE SEQUENCE [LARGE SCALE GENOMIC DNA]</scope>
</reference>
<keyword evidence="4" id="KW-0677">Repeat</keyword>
<dbReference type="InterPro" id="IPR020472">
    <property type="entry name" value="WD40_PAC1"/>
</dbReference>
<keyword evidence="6 9" id="KW-0472">Membrane</keyword>
<dbReference type="AlphaFoldDB" id="A0A9W6ZXD2"/>
<feature type="repeat" description="WD" evidence="7">
    <location>
        <begin position="434"/>
        <end position="475"/>
    </location>
</feature>
<dbReference type="InterPro" id="IPR011047">
    <property type="entry name" value="Quinoprotein_ADH-like_sf"/>
</dbReference>
<evidence type="ECO:0000256" key="8">
    <source>
        <dbReference type="SAM" id="MobiDB-lite"/>
    </source>
</evidence>
<keyword evidence="3 9" id="KW-0812">Transmembrane</keyword>
<feature type="transmembrane region" description="Helical" evidence="9">
    <location>
        <begin position="944"/>
        <end position="966"/>
    </location>
</feature>
<dbReference type="InterPro" id="IPR005821">
    <property type="entry name" value="Ion_trans_dom"/>
</dbReference>
<gene>
    <name evidence="11" type="ORF">TL16_g02702</name>
</gene>
<feature type="repeat" description="WD" evidence="7">
    <location>
        <begin position="265"/>
        <end position="306"/>
    </location>
</feature>
<feature type="transmembrane region" description="Helical" evidence="9">
    <location>
        <begin position="1006"/>
        <end position="1029"/>
    </location>
</feature>
<feature type="transmembrane region" description="Helical" evidence="9">
    <location>
        <begin position="902"/>
        <end position="924"/>
    </location>
</feature>
<evidence type="ECO:0000256" key="1">
    <source>
        <dbReference type="ARBA" id="ARBA00004141"/>
    </source>
</evidence>
<dbReference type="Proteomes" id="UP001162640">
    <property type="component" value="Unassembled WGS sequence"/>
</dbReference>
<evidence type="ECO:0000256" key="9">
    <source>
        <dbReference type="SAM" id="Phobius"/>
    </source>
</evidence>
<evidence type="ECO:0000256" key="7">
    <source>
        <dbReference type="PROSITE-ProRule" id="PRU00221"/>
    </source>
</evidence>
<dbReference type="PROSITE" id="PS00678">
    <property type="entry name" value="WD_REPEATS_1"/>
    <property type="match status" value="3"/>
</dbReference>
<dbReference type="Pfam" id="PF00520">
    <property type="entry name" value="Ion_trans"/>
    <property type="match status" value="1"/>
</dbReference>
<comment type="caution">
    <text evidence="11">The sequence shown here is derived from an EMBL/GenBank/DDBJ whole genome shotgun (WGS) entry which is preliminary data.</text>
</comment>
<dbReference type="GO" id="GO:1990234">
    <property type="term" value="C:transferase complex"/>
    <property type="evidence" value="ECO:0007669"/>
    <property type="project" value="UniProtKB-ARBA"/>
</dbReference>
<dbReference type="PROSITE" id="PS50082">
    <property type="entry name" value="WD_REPEATS_2"/>
    <property type="match status" value="7"/>
</dbReference>
<dbReference type="InterPro" id="IPR001680">
    <property type="entry name" value="WD40_rpt"/>
</dbReference>
<keyword evidence="2 7" id="KW-0853">WD repeat</keyword>
<dbReference type="GO" id="GO:0016020">
    <property type="term" value="C:membrane"/>
    <property type="evidence" value="ECO:0007669"/>
    <property type="project" value="UniProtKB-SubCell"/>
</dbReference>
<dbReference type="CDD" id="cd00200">
    <property type="entry name" value="WD40"/>
    <property type="match status" value="1"/>
</dbReference>
<dbReference type="Pfam" id="PF00400">
    <property type="entry name" value="WD40"/>
    <property type="match status" value="7"/>
</dbReference>
<evidence type="ECO:0000256" key="2">
    <source>
        <dbReference type="ARBA" id="ARBA00022574"/>
    </source>
</evidence>
<feature type="transmembrane region" description="Helical" evidence="9">
    <location>
        <begin position="798"/>
        <end position="819"/>
    </location>
</feature>
<accession>A0A9W6ZXD2</accession>
<dbReference type="Gene3D" id="2.130.10.10">
    <property type="entry name" value="YVTN repeat-like/Quinoprotein amine dehydrogenase"/>
    <property type="match status" value="3"/>
</dbReference>
<evidence type="ECO:0000313" key="12">
    <source>
        <dbReference type="Proteomes" id="UP001162640"/>
    </source>
</evidence>
<dbReference type="PANTHER" id="PTHR22847">
    <property type="entry name" value="WD40 REPEAT PROTEIN"/>
    <property type="match status" value="1"/>
</dbReference>
<dbReference type="SMART" id="SM00320">
    <property type="entry name" value="WD40"/>
    <property type="match status" value="10"/>
</dbReference>